<evidence type="ECO:0000313" key="6">
    <source>
        <dbReference type="Proteomes" id="UP000325577"/>
    </source>
</evidence>
<protein>
    <recommendedName>
        <fullName evidence="4">C3H1-type domain-containing protein</fullName>
    </recommendedName>
</protein>
<dbReference type="OrthoDB" id="1928519at2759"/>
<dbReference type="PROSITE" id="PS50103">
    <property type="entry name" value="ZF_C3H1"/>
    <property type="match status" value="1"/>
</dbReference>
<gene>
    <name evidence="5" type="ORF">F0562_027151</name>
</gene>
<dbReference type="EMBL" id="CM018038">
    <property type="protein sequence ID" value="KAA8537543.1"/>
    <property type="molecule type" value="Genomic_DNA"/>
</dbReference>
<dbReference type="InterPro" id="IPR000571">
    <property type="entry name" value="Znf_CCCH"/>
</dbReference>
<feature type="zinc finger region" description="C3H1-type" evidence="2">
    <location>
        <begin position="393"/>
        <end position="421"/>
    </location>
</feature>
<dbReference type="AlphaFoldDB" id="A0A5J5B2S1"/>
<evidence type="ECO:0000259" key="4">
    <source>
        <dbReference type="PROSITE" id="PS50103"/>
    </source>
</evidence>
<dbReference type="GO" id="GO:0003677">
    <property type="term" value="F:DNA binding"/>
    <property type="evidence" value="ECO:0007669"/>
    <property type="project" value="UniProtKB-KW"/>
</dbReference>
<evidence type="ECO:0000256" key="2">
    <source>
        <dbReference type="PROSITE-ProRule" id="PRU00723"/>
    </source>
</evidence>
<sequence>MVASCNHGWLMALSALCAILLVKVLLVRLFLSEESPSQVGFGSQDHLQAKTSWLLHSTGLGSDDNLPPGFEGAYSANLLKNKLAQIPLIKWRCPPKLVLDYTWQVVAGEESKEVEVQNQREMRVLEAVYPRASAIPPNPSVLTGIEDYHHNNQNTPLIPITPIEDEDSADTSFDSVVPNNIAMSSEPPQLAPGILSASKGSATYPSPPANGNPVAGMALGVEPSVAAAAYAALTAVMTSNDQGNLIDHDLLIKILNDPILIEKLITDHRAATNPQIIPKPRSPGATLSDPLPVHINRTEAGLSSLAAPFYSPVNRVGQGLTSNPRAPPPEVVSVPPPPVGAPVAKDINYYKSLIQQHGEERQEIHPQFGSSHNHQLVANLESVNNPRLMDLKPKIMKPCIYYNSSRGCRHGANCSYQHDVPSQLQVSSMPEQSAKRMKVDREITGT</sequence>
<name>A0A5J5B2S1_9ASTE</name>
<dbReference type="PANTHER" id="PTHR33400">
    <property type="entry name" value="ZINC FINGER CCCH DOMAIN-CONTAINING PROTEIN 6-RELATED"/>
    <property type="match status" value="1"/>
</dbReference>
<keyword evidence="2" id="KW-0479">Metal-binding</keyword>
<dbReference type="GO" id="GO:0008270">
    <property type="term" value="F:zinc ion binding"/>
    <property type="evidence" value="ECO:0007669"/>
    <property type="project" value="UniProtKB-KW"/>
</dbReference>
<evidence type="ECO:0000256" key="3">
    <source>
        <dbReference type="SAM" id="MobiDB-lite"/>
    </source>
</evidence>
<keyword evidence="2" id="KW-0862">Zinc</keyword>
<feature type="compositionally biased region" description="Basic and acidic residues" evidence="3">
    <location>
        <begin position="433"/>
        <end position="446"/>
    </location>
</feature>
<dbReference type="PANTHER" id="PTHR33400:SF2">
    <property type="entry name" value="ZINC FINGER CCCH DOMAIN-CONTAINING PROTEIN 6"/>
    <property type="match status" value="1"/>
</dbReference>
<dbReference type="Proteomes" id="UP000325577">
    <property type="component" value="Linkage Group LG15"/>
</dbReference>
<accession>A0A5J5B2S1</accession>
<feature type="region of interest" description="Disordered" evidence="3">
    <location>
        <begin position="423"/>
        <end position="446"/>
    </location>
</feature>
<evidence type="ECO:0000313" key="5">
    <source>
        <dbReference type="EMBL" id="KAA8537543.1"/>
    </source>
</evidence>
<feature type="domain" description="C3H1-type" evidence="4">
    <location>
        <begin position="393"/>
        <end position="421"/>
    </location>
</feature>
<proteinExistence type="predicted"/>
<reference evidence="5 6" key="1">
    <citation type="submission" date="2019-09" db="EMBL/GenBank/DDBJ databases">
        <title>A chromosome-level genome assembly of the Chinese tupelo Nyssa sinensis.</title>
        <authorList>
            <person name="Yang X."/>
            <person name="Kang M."/>
            <person name="Yang Y."/>
            <person name="Xiong H."/>
            <person name="Wang M."/>
            <person name="Zhang Z."/>
            <person name="Wang Z."/>
            <person name="Wu H."/>
            <person name="Ma T."/>
            <person name="Liu J."/>
            <person name="Xi Z."/>
        </authorList>
    </citation>
    <scope>NUCLEOTIDE SEQUENCE [LARGE SCALE GENOMIC DNA]</scope>
    <source>
        <strain evidence="5">J267</strain>
        <tissue evidence="5">Leaf</tissue>
    </source>
</reference>
<keyword evidence="1" id="KW-0238">DNA-binding</keyword>
<keyword evidence="6" id="KW-1185">Reference proteome</keyword>
<evidence type="ECO:0000256" key="1">
    <source>
        <dbReference type="ARBA" id="ARBA00023125"/>
    </source>
</evidence>
<organism evidence="5 6">
    <name type="scientific">Nyssa sinensis</name>
    <dbReference type="NCBI Taxonomy" id="561372"/>
    <lineage>
        <taxon>Eukaryota</taxon>
        <taxon>Viridiplantae</taxon>
        <taxon>Streptophyta</taxon>
        <taxon>Embryophyta</taxon>
        <taxon>Tracheophyta</taxon>
        <taxon>Spermatophyta</taxon>
        <taxon>Magnoliopsida</taxon>
        <taxon>eudicotyledons</taxon>
        <taxon>Gunneridae</taxon>
        <taxon>Pentapetalae</taxon>
        <taxon>asterids</taxon>
        <taxon>Cornales</taxon>
        <taxon>Nyssaceae</taxon>
        <taxon>Nyssa</taxon>
    </lineage>
</organism>
<keyword evidence="2" id="KW-0863">Zinc-finger</keyword>